<feature type="chain" id="PRO_5014683750" description="Blue (type 1) copper domain-containing protein" evidence="5">
    <location>
        <begin position="21"/>
        <end position="134"/>
    </location>
</feature>
<evidence type="ECO:0000256" key="1">
    <source>
        <dbReference type="ARBA" id="ARBA00022448"/>
    </source>
</evidence>
<accession>A0A2N0VJR3</accession>
<dbReference type="InterPro" id="IPR028871">
    <property type="entry name" value="BlueCu_1_BS"/>
</dbReference>
<dbReference type="PANTHER" id="PTHR36507">
    <property type="entry name" value="BLL1555 PROTEIN"/>
    <property type="match status" value="1"/>
</dbReference>
<evidence type="ECO:0000313" key="8">
    <source>
        <dbReference type="Proteomes" id="UP000233398"/>
    </source>
</evidence>
<feature type="signal peptide" evidence="5">
    <location>
        <begin position="1"/>
        <end position="20"/>
    </location>
</feature>
<dbReference type="InterPro" id="IPR052721">
    <property type="entry name" value="ET_Amicyanin"/>
</dbReference>
<protein>
    <recommendedName>
        <fullName evidence="6">Blue (type 1) copper domain-containing protein</fullName>
    </recommendedName>
</protein>
<dbReference type="GO" id="GO:0009055">
    <property type="term" value="F:electron transfer activity"/>
    <property type="evidence" value="ECO:0007669"/>
    <property type="project" value="InterPro"/>
</dbReference>
<dbReference type="OrthoDB" id="9816167at2"/>
<organism evidence="7 8">
    <name type="scientific">Rhodohalobacter barkolensis</name>
    <dbReference type="NCBI Taxonomy" id="2053187"/>
    <lineage>
        <taxon>Bacteria</taxon>
        <taxon>Pseudomonadati</taxon>
        <taxon>Balneolota</taxon>
        <taxon>Balneolia</taxon>
        <taxon>Balneolales</taxon>
        <taxon>Balneolaceae</taxon>
        <taxon>Rhodohalobacter</taxon>
    </lineage>
</organism>
<dbReference type="GO" id="GO:0005507">
    <property type="term" value="F:copper ion binding"/>
    <property type="evidence" value="ECO:0007669"/>
    <property type="project" value="InterPro"/>
</dbReference>
<dbReference type="InterPro" id="IPR008972">
    <property type="entry name" value="Cupredoxin"/>
</dbReference>
<keyword evidence="3" id="KW-0249">Electron transport</keyword>
<dbReference type="AlphaFoldDB" id="A0A2N0VJR3"/>
<evidence type="ECO:0000256" key="5">
    <source>
        <dbReference type="SAM" id="SignalP"/>
    </source>
</evidence>
<dbReference type="PANTHER" id="PTHR36507:SF1">
    <property type="entry name" value="BLL1555 PROTEIN"/>
    <property type="match status" value="1"/>
</dbReference>
<feature type="domain" description="Blue (type 1) copper" evidence="6">
    <location>
        <begin position="40"/>
        <end position="127"/>
    </location>
</feature>
<gene>
    <name evidence="7" type="ORF">CWD77_02980</name>
</gene>
<name>A0A2N0VJR3_9BACT</name>
<proteinExistence type="predicted"/>
<sequence>MKLIVLHITLLVLTVSGLYAQNNQNAEADTVTIRIVGSMENSRFVPAEADIQKGDLLRFVVEEGIHTVTAYHPDNRRELGIPESAESFDSDLLQKGQEWFYRPNVTGEYNYFCRPHERMGHKGKFTVRSSDKNN</sequence>
<comment type="caution">
    <text evidence="7">The sequence shown here is derived from an EMBL/GenBank/DDBJ whole genome shotgun (WGS) entry which is preliminary data.</text>
</comment>
<keyword evidence="5" id="KW-0732">Signal</keyword>
<dbReference type="EMBL" id="PISP01000001">
    <property type="protein sequence ID" value="PKD44447.1"/>
    <property type="molecule type" value="Genomic_DNA"/>
</dbReference>
<dbReference type="Pfam" id="PF00127">
    <property type="entry name" value="Copper-bind"/>
    <property type="match status" value="1"/>
</dbReference>
<dbReference type="Proteomes" id="UP000233398">
    <property type="component" value="Unassembled WGS sequence"/>
</dbReference>
<dbReference type="InterPro" id="IPR000923">
    <property type="entry name" value="BlueCu_1"/>
</dbReference>
<dbReference type="SUPFAM" id="SSF49503">
    <property type="entry name" value="Cupredoxins"/>
    <property type="match status" value="1"/>
</dbReference>
<keyword evidence="8" id="KW-1185">Reference proteome</keyword>
<dbReference type="Gene3D" id="2.60.40.420">
    <property type="entry name" value="Cupredoxins - blue copper proteins"/>
    <property type="match status" value="1"/>
</dbReference>
<reference evidence="7 8" key="1">
    <citation type="submission" date="2017-11" db="EMBL/GenBank/DDBJ databases">
        <title>Rhodohalobacter 15182 sp. nov., isolated from a salt lake.</title>
        <authorList>
            <person name="Han S."/>
        </authorList>
    </citation>
    <scope>NUCLEOTIDE SEQUENCE [LARGE SCALE GENOMIC DNA]</scope>
    <source>
        <strain evidence="7 8">15182</strain>
    </source>
</reference>
<dbReference type="RefSeq" id="WP_101071738.1">
    <property type="nucleotide sequence ID" value="NZ_PISP01000001.1"/>
</dbReference>
<evidence type="ECO:0000256" key="3">
    <source>
        <dbReference type="ARBA" id="ARBA00022982"/>
    </source>
</evidence>
<evidence type="ECO:0000313" key="7">
    <source>
        <dbReference type="EMBL" id="PKD44447.1"/>
    </source>
</evidence>
<evidence type="ECO:0000256" key="2">
    <source>
        <dbReference type="ARBA" id="ARBA00022723"/>
    </source>
</evidence>
<keyword evidence="4" id="KW-0186">Copper</keyword>
<evidence type="ECO:0000256" key="4">
    <source>
        <dbReference type="ARBA" id="ARBA00023008"/>
    </source>
</evidence>
<dbReference type="PROSITE" id="PS00196">
    <property type="entry name" value="COPPER_BLUE"/>
    <property type="match status" value="1"/>
</dbReference>
<keyword evidence="2" id="KW-0479">Metal-binding</keyword>
<evidence type="ECO:0000259" key="6">
    <source>
        <dbReference type="Pfam" id="PF00127"/>
    </source>
</evidence>
<keyword evidence="1" id="KW-0813">Transport</keyword>